<organism evidence="2 3">
    <name type="scientific">Nitratiruptor tergarcus DSM 16512</name>
    <dbReference type="NCBI Taxonomy" id="1069081"/>
    <lineage>
        <taxon>Bacteria</taxon>
        <taxon>Pseudomonadati</taxon>
        <taxon>Campylobacterota</taxon>
        <taxon>Epsilonproteobacteria</taxon>
        <taxon>Nautiliales</taxon>
        <taxon>Nitratiruptoraceae</taxon>
        <taxon>Nitratiruptor</taxon>
    </lineage>
</organism>
<evidence type="ECO:0000259" key="1">
    <source>
        <dbReference type="Pfam" id="PF01048"/>
    </source>
</evidence>
<reference evidence="3" key="1">
    <citation type="submission" date="2017-04" db="EMBL/GenBank/DDBJ databases">
        <authorList>
            <person name="Varghese N."/>
            <person name="Submissions S."/>
        </authorList>
    </citation>
    <scope>NUCLEOTIDE SEQUENCE [LARGE SCALE GENOMIC DNA]</scope>
    <source>
        <strain evidence="3">DSM 16512</strain>
    </source>
</reference>
<feature type="domain" description="Nucleoside phosphorylase" evidence="1">
    <location>
        <begin position="81"/>
        <end position="172"/>
    </location>
</feature>
<dbReference type="STRING" id="1069081.SAMN05660197_0488"/>
<dbReference type="InterPro" id="IPR000845">
    <property type="entry name" value="Nucleoside_phosphorylase_d"/>
</dbReference>
<keyword evidence="3" id="KW-1185">Reference proteome</keyword>
<dbReference type="EMBL" id="FWWZ01000001">
    <property type="protein sequence ID" value="SMC08722.1"/>
    <property type="molecule type" value="Genomic_DNA"/>
</dbReference>
<dbReference type="Gene3D" id="3.40.50.1580">
    <property type="entry name" value="Nucleoside phosphorylase domain"/>
    <property type="match status" value="1"/>
</dbReference>
<dbReference type="GO" id="GO:0003824">
    <property type="term" value="F:catalytic activity"/>
    <property type="evidence" value="ECO:0007669"/>
    <property type="project" value="InterPro"/>
</dbReference>
<dbReference type="GO" id="GO:0009116">
    <property type="term" value="P:nucleoside metabolic process"/>
    <property type="evidence" value="ECO:0007669"/>
    <property type="project" value="InterPro"/>
</dbReference>
<dbReference type="SUPFAM" id="SSF53167">
    <property type="entry name" value="Purine and uridine phosphorylases"/>
    <property type="match status" value="1"/>
</dbReference>
<accession>A0A1W1WR91</accession>
<dbReference type="AlphaFoldDB" id="A0A1W1WR91"/>
<dbReference type="RefSeq" id="WP_084274988.1">
    <property type="nucleotide sequence ID" value="NZ_AP026671.1"/>
</dbReference>
<protein>
    <submittedName>
        <fullName evidence="2">Nucleoside phosphorylase</fullName>
    </submittedName>
</protein>
<dbReference type="Pfam" id="PF01048">
    <property type="entry name" value="PNP_UDP_1"/>
    <property type="match status" value="1"/>
</dbReference>
<name>A0A1W1WR91_9BACT</name>
<evidence type="ECO:0000313" key="2">
    <source>
        <dbReference type="EMBL" id="SMC08722.1"/>
    </source>
</evidence>
<dbReference type="Proteomes" id="UP000192602">
    <property type="component" value="Unassembled WGS sequence"/>
</dbReference>
<evidence type="ECO:0000313" key="3">
    <source>
        <dbReference type="Proteomes" id="UP000192602"/>
    </source>
</evidence>
<proteinExistence type="predicted"/>
<dbReference type="InterPro" id="IPR035994">
    <property type="entry name" value="Nucleoside_phosphorylase_sf"/>
</dbReference>
<dbReference type="OrthoDB" id="5339230at2"/>
<gene>
    <name evidence="2" type="ORF">SAMN05660197_0488</name>
</gene>
<sequence length="177" mass="20065">MIVCAGKTELFSFAYPIGVGLIESAINLTRLTLFDKPEFLLFIGSAGCYGQYEIFDIVQSRGASQIELSFWQKKSYTPIDNVVVSEGMNVSHETIVNSSNYITTDKSTWQYFQKAGIGLENMEFFSLLQVAKEFEIPAAGIFVVTNYCDENAHEMYQKNIRQGMEKLEGFVKEKFQI</sequence>